<keyword evidence="4 6" id="KW-1133">Transmembrane helix</keyword>
<comment type="caution">
    <text evidence="8">The sequence shown here is derived from an EMBL/GenBank/DDBJ whole genome shotgun (WGS) entry which is preliminary data.</text>
</comment>
<evidence type="ECO:0000256" key="1">
    <source>
        <dbReference type="ARBA" id="ARBA00004651"/>
    </source>
</evidence>
<evidence type="ECO:0000256" key="4">
    <source>
        <dbReference type="ARBA" id="ARBA00022989"/>
    </source>
</evidence>
<dbReference type="PANTHER" id="PTHR35007">
    <property type="entry name" value="INTEGRAL MEMBRANE PROTEIN-RELATED"/>
    <property type="match status" value="1"/>
</dbReference>
<evidence type="ECO:0000256" key="2">
    <source>
        <dbReference type="ARBA" id="ARBA00022475"/>
    </source>
</evidence>
<feature type="transmembrane region" description="Helical" evidence="6">
    <location>
        <begin position="268"/>
        <end position="288"/>
    </location>
</feature>
<gene>
    <name evidence="8" type="ORF">D0T12_31470</name>
</gene>
<keyword evidence="3 6" id="KW-0812">Transmembrane</keyword>
<dbReference type="Proteomes" id="UP000262882">
    <property type="component" value="Unassembled WGS sequence"/>
</dbReference>
<accession>A0A372G7W6</accession>
<dbReference type="OrthoDB" id="5243064at2"/>
<dbReference type="RefSeq" id="WP_117404288.1">
    <property type="nucleotide sequence ID" value="NZ_QVNQ01000013.1"/>
</dbReference>
<name>A0A372G7W6_9ACTN</name>
<evidence type="ECO:0000256" key="5">
    <source>
        <dbReference type="ARBA" id="ARBA00023136"/>
    </source>
</evidence>
<evidence type="ECO:0000313" key="8">
    <source>
        <dbReference type="EMBL" id="RFS81470.1"/>
    </source>
</evidence>
<feature type="transmembrane region" description="Helical" evidence="6">
    <location>
        <begin position="116"/>
        <end position="135"/>
    </location>
</feature>
<organism evidence="8 9">
    <name type="scientific">Actinomadura spongiicola</name>
    <dbReference type="NCBI Taxonomy" id="2303421"/>
    <lineage>
        <taxon>Bacteria</taxon>
        <taxon>Bacillati</taxon>
        <taxon>Actinomycetota</taxon>
        <taxon>Actinomycetes</taxon>
        <taxon>Streptosporangiales</taxon>
        <taxon>Thermomonosporaceae</taxon>
        <taxon>Actinomadura</taxon>
    </lineage>
</organism>
<evidence type="ECO:0000313" key="9">
    <source>
        <dbReference type="Proteomes" id="UP000262882"/>
    </source>
</evidence>
<proteinExistence type="predicted"/>
<reference evidence="8 9" key="1">
    <citation type="submission" date="2018-08" db="EMBL/GenBank/DDBJ databases">
        <title>Actinomadura spongicola sp. nov., isolated from marine sponge Leucetta chagosensis.</title>
        <authorList>
            <person name="Li L."/>
            <person name="Lin H.W."/>
        </authorList>
    </citation>
    <scope>NUCLEOTIDE SEQUENCE [LARGE SCALE GENOMIC DNA]</scope>
    <source>
        <strain evidence="8 9">LHW52907</strain>
    </source>
</reference>
<dbReference type="AlphaFoldDB" id="A0A372G7W6"/>
<keyword evidence="5 6" id="KW-0472">Membrane</keyword>
<dbReference type="PANTHER" id="PTHR35007:SF1">
    <property type="entry name" value="PILUS ASSEMBLY PROTEIN"/>
    <property type="match status" value="1"/>
</dbReference>
<feature type="domain" description="Type II secretion system protein GspF" evidence="7">
    <location>
        <begin position="159"/>
        <end position="286"/>
    </location>
</feature>
<dbReference type="EMBL" id="QVNQ01000013">
    <property type="protein sequence ID" value="RFS81470.1"/>
    <property type="molecule type" value="Genomic_DNA"/>
</dbReference>
<evidence type="ECO:0000259" key="7">
    <source>
        <dbReference type="Pfam" id="PF00482"/>
    </source>
</evidence>
<dbReference type="Pfam" id="PF00482">
    <property type="entry name" value="T2SSF"/>
    <property type="match status" value="1"/>
</dbReference>
<keyword evidence="2" id="KW-1003">Cell membrane</keyword>
<protein>
    <recommendedName>
        <fullName evidence="7">Type II secretion system protein GspF domain-containing protein</fullName>
    </recommendedName>
</protein>
<comment type="subcellular location">
    <subcellularLocation>
        <location evidence="1">Cell membrane</location>
        <topology evidence="1">Multi-pass membrane protein</topology>
    </subcellularLocation>
</comment>
<sequence length="294" mass="31173">MTITLVLAAGGLVGLGLFLCIRELFPAPPQLAAAVDRFAPPIRRPAADVVPHGRTAQTGRWLATRITGTALDVRIPRRDLALIGKSTEEYLVQKLAMTGLGLAVPTVLWTLLMPPVPWLVSTGSTVAYAAIMFAAPDIALRSQAKEAREEFKIALIAYLDLIKMARASGAGPGEALETPARVCRGWAFQRIAATVDPAARGTRDPWDELARLADQIGVHELADTAAIAHRAGTQGAAILDSLTAKAASLREQQLAAALARAKSRTETMTLPVALSVLGYLILLGYPAYARITGS</sequence>
<dbReference type="GO" id="GO:0005886">
    <property type="term" value="C:plasma membrane"/>
    <property type="evidence" value="ECO:0007669"/>
    <property type="project" value="UniProtKB-SubCell"/>
</dbReference>
<evidence type="ECO:0000256" key="6">
    <source>
        <dbReference type="SAM" id="Phobius"/>
    </source>
</evidence>
<keyword evidence="9" id="KW-1185">Reference proteome</keyword>
<evidence type="ECO:0000256" key="3">
    <source>
        <dbReference type="ARBA" id="ARBA00022692"/>
    </source>
</evidence>
<dbReference type="InterPro" id="IPR018076">
    <property type="entry name" value="T2SS_GspF_dom"/>
</dbReference>